<keyword evidence="5 7" id="KW-0472">Membrane</keyword>
<evidence type="ECO:0000313" key="10">
    <source>
        <dbReference type="EMBL" id="ADK80374.1"/>
    </source>
</evidence>
<keyword evidence="4 7" id="KW-1133">Transmembrane helix</keyword>
<evidence type="ECO:0008006" key="12">
    <source>
        <dbReference type="Google" id="ProtNLM"/>
    </source>
</evidence>
<feature type="domain" description="MacB-like periplasmic core" evidence="9">
    <location>
        <begin position="20"/>
        <end position="242"/>
    </location>
</feature>
<gene>
    <name evidence="10" type="ordered locus">Spirs_1247</name>
</gene>
<dbReference type="GO" id="GO:0005886">
    <property type="term" value="C:plasma membrane"/>
    <property type="evidence" value="ECO:0007669"/>
    <property type="project" value="UniProtKB-SubCell"/>
</dbReference>
<evidence type="ECO:0000259" key="8">
    <source>
        <dbReference type="Pfam" id="PF02687"/>
    </source>
</evidence>
<dbReference type="OrthoDB" id="367600at2"/>
<dbReference type="STRING" id="573413.Spirs_1247"/>
<dbReference type="PANTHER" id="PTHR30572:SF4">
    <property type="entry name" value="ABC TRANSPORTER PERMEASE YTRF"/>
    <property type="match status" value="1"/>
</dbReference>
<dbReference type="KEGG" id="ssm:Spirs_1247"/>
<keyword evidence="2" id="KW-1003">Cell membrane</keyword>
<feature type="transmembrane region" description="Helical" evidence="7">
    <location>
        <begin position="341"/>
        <end position="363"/>
    </location>
</feature>
<evidence type="ECO:0000256" key="1">
    <source>
        <dbReference type="ARBA" id="ARBA00004651"/>
    </source>
</evidence>
<feature type="transmembrane region" description="Helical" evidence="7">
    <location>
        <begin position="393"/>
        <end position="417"/>
    </location>
</feature>
<evidence type="ECO:0000256" key="7">
    <source>
        <dbReference type="SAM" id="Phobius"/>
    </source>
</evidence>
<comment type="subcellular location">
    <subcellularLocation>
        <location evidence="1">Cell membrane</location>
        <topology evidence="1">Multi-pass membrane protein</topology>
    </subcellularLocation>
</comment>
<dbReference type="InterPro" id="IPR003838">
    <property type="entry name" value="ABC3_permease_C"/>
</dbReference>
<keyword evidence="11" id="KW-1185">Reference proteome</keyword>
<feature type="domain" description="ABC3 transporter permease C-terminal" evidence="8">
    <location>
        <begin position="296"/>
        <end position="420"/>
    </location>
</feature>
<dbReference type="Proteomes" id="UP000002318">
    <property type="component" value="Chromosome"/>
</dbReference>
<proteinExistence type="inferred from homology"/>
<keyword evidence="3 7" id="KW-0812">Transmembrane</keyword>
<dbReference type="HOGENOM" id="CLU_639208_0_0_12"/>
<dbReference type="Pfam" id="PF12704">
    <property type="entry name" value="MacB_PCD"/>
    <property type="match status" value="1"/>
</dbReference>
<dbReference type="InterPro" id="IPR050250">
    <property type="entry name" value="Macrolide_Exporter_MacB"/>
</dbReference>
<dbReference type="PANTHER" id="PTHR30572">
    <property type="entry name" value="MEMBRANE COMPONENT OF TRANSPORTER-RELATED"/>
    <property type="match status" value="1"/>
</dbReference>
<dbReference type="InterPro" id="IPR025857">
    <property type="entry name" value="MacB_PCD"/>
</dbReference>
<evidence type="ECO:0000256" key="3">
    <source>
        <dbReference type="ARBA" id="ARBA00022692"/>
    </source>
</evidence>
<feature type="transmembrane region" description="Helical" evidence="7">
    <location>
        <begin position="296"/>
        <end position="315"/>
    </location>
</feature>
<dbReference type="eggNOG" id="COG0577">
    <property type="taxonomic scope" value="Bacteria"/>
</dbReference>
<accession>E1R2U2</accession>
<evidence type="ECO:0000256" key="4">
    <source>
        <dbReference type="ARBA" id="ARBA00022989"/>
    </source>
</evidence>
<dbReference type="EMBL" id="CP002116">
    <property type="protein sequence ID" value="ADK80374.1"/>
    <property type="molecule type" value="Genomic_DNA"/>
</dbReference>
<name>E1R2U2_SEDSS</name>
<dbReference type="RefSeq" id="WP_013253838.1">
    <property type="nucleotide sequence ID" value="NC_014364.1"/>
</dbReference>
<dbReference type="Pfam" id="PF02687">
    <property type="entry name" value="FtsX"/>
    <property type="match status" value="1"/>
</dbReference>
<organism evidence="10 11">
    <name type="scientific">Sediminispirochaeta smaragdinae (strain DSM 11293 / JCM 15392 / SEBR 4228)</name>
    <name type="common">Spirochaeta smaragdinae</name>
    <dbReference type="NCBI Taxonomy" id="573413"/>
    <lineage>
        <taxon>Bacteria</taxon>
        <taxon>Pseudomonadati</taxon>
        <taxon>Spirochaetota</taxon>
        <taxon>Spirochaetia</taxon>
        <taxon>Spirochaetales</taxon>
        <taxon>Spirochaetaceae</taxon>
        <taxon>Sediminispirochaeta</taxon>
    </lineage>
</organism>
<comment type="similarity">
    <text evidence="6">Belongs to the ABC-4 integral membrane protein family.</text>
</comment>
<reference evidence="10 11" key="1">
    <citation type="journal article" date="2010" name="Stand. Genomic Sci.">
        <title>Complete genome sequence of Spirochaeta smaragdinae type strain (SEBR 4228).</title>
        <authorList>
            <person name="Mavromatis K."/>
            <person name="Yasawong M."/>
            <person name="Chertkov O."/>
            <person name="Lapidus A."/>
            <person name="Lucas S."/>
            <person name="Nolan M."/>
            <person name="Del Rio T.G."/>
            <person name="Tice H."/>
            <person name="Cheng J.F."/>
            <person name="Pitluck S."/>
            <person name="Liolios K."/>
            <person name="Ivanova N."/>
            <person name="Tapia R."/>
            <person name="Han C."/>
            <person name="Bruce D."/>
            <person name="Goodwin L."/>
            <person name="Pati A."/>
            <person name="Chen A."/>
            <person name="Palaniappan K."/>
            <person name="Land M."/>
            <person name="Hauser L."/>
            <person name="Chang Y.J."/>
            <person name="Jeffries C.D."/>
            <person name="Detter J.C."/>
            <person name="Rohde M."/>
            <person name="Brambilla E."/>
            <person name="Spring S."/>
            <person name="Goker M."/>
            <person name="Sikorski J."/>
            <person name="Woyke T."/>
            <person name="Bristow J."/>
            <person name="Eisen J.A."/>
            <person name="Markowitz V."/>
            <person name="Hugenholtz P."/>
            <person name="Klenk H.P."/>
            <person name="Kyrpides N.C."/>
        </authorList>
    </citation>
    <scope>NUCLEOTIDE SEQUENCE [LARGE SCALE GENOMIC DNA]</scope>
    <source>
        <strain evidence="11">DSM 11293 / JCM 15392 / SEBR 4228</strain>
    </source>
</reference>
<evidence type="ECO:0000256" key="6">
    <source>
        <dbReference type="ARBA" id="ARBA00038076"/>
    </source>
</evidence>
<evidence type="ECO:0000256" key="2">
    <source>
        <dbReference type="ARBA" id="ARBA00022475"/>
    </source>
</evidence>
<evidence type="ECO:0000259" key="9">
    <source>
        <dbReference type="Pfam" id="PF12704"/>
    </source>
</evidence>
<evidence type="ECO:0000256" key="5">
    <source>
        <dbReference type="ARBA" id="ARBA00023136"/>
    </source>
</evidence>
<dbReference type="AlphaFoldDB" id="E1R2U2"/>
<protein>
    <recommendedName>
        <fullName evidence="12">ABC3 transporter permease protein domain-containing protein</fullName>
    </recommendedName>
</protein>
<sequence length="429" mass="46477">MRKIVVMLTGQLRQTPGKVIMTLIALSLGTAILILSVSASAIITDQIGIESILDGTILYAANGTMDMDGEFIKEWPPKWDPSIQEKLLSNIPSIENAAFITLPPFHDIISNGDRWNIRSAIGSDPAYFDVFSLHMIAGGPMDDADIDKRTHRIWISEEMAGDIFASVDGAIGEVIECAGPAIGPDAQFVVAGVYASPREPQRKAWGIGDMVVPYTAFLKTGHGRETIRNIAAGQVVLKIDKQDAKGSEARIRSFLIREYGDDASSLSIWEGSPRGLSAYMEQLKQTANMFTIQVNILGFVLLIISAFGIFSIMVVESVDRRREIALERTFGAVKTTIMKEFWALSTTLSLIGAAAGTSMAFLLKKPFLDALSPFLVELMEEGPLPPLYIPFKAMVIVPLCAILCGGVLGFLPAIGAVRGNISDALKEPT</sequence>
<dbReference type="GO" id="GO:0022857">
    <property type="term" value="F:transmembrane transporter activity"/>
    <property type="evidence" value="ECO:0007669"/>
    <property type="project" value="TreeGrafter"/>
</dbReference>
<evidence type="ECO:0000313" key="11">
    <source>
        <dbReference type="Proteomes" id="UP000002318"/>
    </source>
</evidence>